<feature type="compositionally biased region" description="Polar residues" evidence="2">
    <location>
        <begin position="577"/>
        <end position="604"/>
    </location>
</feature>
<keyword evidence="1" id="KW-0175">Coiled coil</keyword>
<feature type="compositionally biased region" description="Pro residues" evidence="2">
    <location>
        <begin position="290"/>
        <end position="310"/>
    </location>
</feature>
<accession>A0A7S0RVZ8</accession>
<feature type="compositionally biased region" description="Basic and acidic residues" evidence="2">
    <location>
        <begin position="14"/>
        <end position="29"/>
    </location>
</feature>
<dbReference type="EMBL" id="HBFB01025330">
    <property type="protein sequence ID" value="CAD8688888.1"/>
    <property type="molecule type" value="Transcribed_RNA"/>
</dbReference>
<feature type="compositionally biased region" description="Low complexity" evidence="2">
    <location>
        <begin position="1369"/>
        <end position="1381"/>
    </location>
</feature>
<feature type="coiled-coil region" evidence="1">
    <location>
        <begin position="1004"/>
        <end position="1031"/>
    </location>
</feature>
<name>A0A7S0RVZ8_9CHLO</name>
<feature type="region of interest" description="Disordered" evidence="2">
    <location>
        <begin position="1362"/>
        <end position="1517"/>
    </location>
</feature>
<reference evidence="3" key="1">
    <citation type="submission" date="2021-01" db="EMBL/GenBank/DDBJ databases">
        <authorList>
            <person name="Corre E."/>
            <person name="Pelletier E."/>
            <person name="Niang G."/>
            <person name="Scheremetjew M."/>
            <person name="Finn R."/>
            <person name="Kale V."/>
            <person name="Holt S."/>
            <person name="Cochrane G."/>
            <person name="Meng A."/>
            <person name="Brown T."/>
            <person name="Cohen L."/>
        </authorList>
    </citation>
    <scope>NUCLEOTIDE SEQUENCE</scope>
    <source>
        <strain evidence="3">SAG 11-49</strain>
    </source>
</reference>
<feature type="coiled-coil region" evidence="1">
    <location>
        <begin position="1144"/>
        <end position="1171"/>
    </location>
</feature>
<feature type="compositionally biased region" description="Low complexity" evidence="2">
    <location>
        <begin position="683"/>
        <end position="692"/>
    </location>
</feature>
<feature type="compositionally biased region" description="Polar residues" evidence="2">
    <location>
        <begin position="432"/>
        <end position="446"/>
    </location>
</feature>
<feature type="region of interest" description="Disordered" evidence="2">
    <location>
        <begin position="544"/>
        <end position="618"/>
    </location>
</feature>
<proteinExistence type="predicted"/>
<feature type="region of interest" description="Disordered" evidence="2">
    <location>
        <begin position="1"/>
        <end position="32"/>
    </location>
</feature>
<feature type="compositionally biased region" description="Low complexity" evidence="2">
    <location>
        <begin position="163"/>
        <end position="186"/>
    </location>
</feature>
<feature type="region of interest" description="Disordered" evidence="2">
    <location>
        <begin position="135"/>
        <end position="248"/>
    </location>
</feature>
<feature type="region of interest" description="Disordered" evidence="2">
    <location>
        <begin position="750"/>
        <end position="784"/>
    </location>
</feature>
<feature type="compositionally biased region" description="Low complexity" evidence="2">
    <location>
        <begin position="605"/>
        <end position="618"/>
    </location>
</feature>
<feature type="coiled-coil region" evidence="1">
    <location>
        <begin position="1212"/>
        <end position="1267"/>
    </location>
</feature>
<organism evidence="3">
    <name type="scientific">Chlamydomonas leiostraca</name>
    <dbReference type="NCBI Taxonomy" id="1034604"/>
    <lineage>
        <taxon>Eukaryota</taxon>
        <taxon>Viridiplantae</taxon>
        <taxon>Chlorophyta</taxon>
        <taxon>core chlorophytes</taxon>
        <taxon>Chlorophyceae</taxon>
        <taxon>CS clade</taxon>
        <taxon>Chlamydomonadales</taxon>
        <taxon>Chlamydomonadaceae</taxon>
        <taxon>Chlamydomonas</taxon>
    </lineage>
</organism>
<feature type="compositionally biased region" description="Polar residues" evidence="2">
    <location>
        <begin position="212"/>
        <end position="222"/>
    </location>
</feature>
<feature type="compositionally biased region" description="Polar residues" evidence="2">
    <location>
        <begin position="1408"/>
        <end position="1437"/>
    </location>
</feature>
<feature type="compositionally biased region" description="Low complexity" evidence="2">
    <location>
        <begin position="1450"/>
        <end position="1474"/>
    </location>
</feature>
<feature type="compositionally biased region" description="Pro residues" evidence="2">
    <location>
        <begin position="330"/>
        <end position="342"/>
    </location>
</feature>
<evidence type="ECO:0000256" key="1">
    <source>
        <dbReference type="SAM" id="Coils"/>
    </source>
</evidence>
<feature type="compositionally biased region" description="Low complexity" evidence="2">
    <location>
        <begin position="1482"/>
        <end position="1511"/>
    </location>
</feature>
<feature type="coiled-coil region" evidence="1">
    <location>
        <begin position="1078"/>
        <end position="1105"/>
    </location>
</feature>
<sequence>MAPFQNPFTKRRREREEAERAKKEAELRKTQASATYHLQQQVAHGRVLAREPTIRPASILDLLTMAQDTLQRLRGLPPSDMGAFPLVNESQRLVQQLKEAMARMAPVDQEVWQFQVSELEDEVTTQASRIMNGAAQSSSLSVTSSQRGPGGATLTYVQQGSFGPRAAAAQPPQQQNMQQRGHQNQAPAYLSTASRPSLQRPSGNAMGARASNLPSYPPSNMQHGMPPPGYQQRPPAPQVVQGVSTAAPSHMTHPFPGGMQHAAAAMQTARPLFQSPQPQSVMLHQQGPGSMPPRPAVPPSHPAPAPQPSKPDPRSALAAAIMGGHQPAPQAHPPAPASPPHPAAQCEPSMEGDMFSGLHVRQTLSPTNSQPLPSSGGASSVQTTMYIASQPVSAGGASSVQASGTAFTAQGGTLMQRQPGLMSVPSGRQAPDQYTSNTTSPNQGYSTMGAAAAAALRAARSGAVSPAPSLPPSASVGLSRVSSVGSRADAMGDDASDVQGSGRWPSNLTAAAMLARAAQSGVPVEDLATKKVIKKKTRGIKVGYGTTEEESSEPSVSHVIPGQPMPGPQYLAHVHAHQQQGPSATQAADQPDPTSASTSQRQSMAGQQADAAPSPQQALYDQVQTRLKANERMQAVLASRQAYLDAQIAAQQAATQQQVQPAPASAAALGLPSRPSGGSQNTAAPSQQQAMQQAQQAVTAQAAMMARQQSQQRAAAALAQAQAQAAQQAAEQAAVHGPSPVEPAQAQLLPTTPQSAQAPAQQQQSVPASAQPPQPAAGVPGQQALPPFVVASNNPIQDLESYLNNLSGSIPACQQAAAVAAAQLVQQFGAVIQQAQQQEKQLSGRKRLAFAKLCELNNTIAQMEQQQASLVEQEEFEQAATLDVQMSAAAAQRDQLQAGIQQVDAHVAGLADKRSLLVAKQAEACDAAAKYLARLQASHGQLMQMLEQRAAQEAESAEAAIAQRTALIENGRAALAQRKVQLAAAREDADARVRQATGPAAKERSMMAAAHEQLEREVQELRAKLAEKEAALVASAAALSQADSRVQRLASQFASATSQLSSEQEQLSAQEGQLEAQAATIEAARAATQQRQETLEQQRQVLVKQGEALAEAAEQMAAMAARITGRARFDADAKAKQGALRGAEEEAQKRLQDAARRIAEAETQLRALAAQHGHLVAERAQLADRAAASMRLLPDIEAAKKSAAAKKDFKEAARLSAAAKATVAEAEALQAKAAELQASVGSIQDNAAALERDLSALKADEPELRRAAGEARLRMLVGMVQARQQLLQAGGLSEDEVAALKAEAEADLAEAQQLAHSSGLPLEAIVAEMQQQQQARAVQQQQAPQELAAAVGAGFSAGSPIAEANGELPSSKSSVSGMPPSATNASVAGSEVHASELPGSSLPDDSRSQYAASMSQYGPASTQQAPHSEALSQITSRRASDMGGSVVPRSSAAGSVIVRSSSSSSSMSGSTSVTGAGGRSGAGAVMAAGEPNSDAGSPEAGAAGGELDAAATSSGGGMWVSNDLYDRASQGTAEHVAEEEGGGGMFDGLEVAVGDEEEHSPLPVRADMPSA</sequence>
<evidence type="ECO:0000313" key="3">
    <source>
        <dbReference type="EMBL" id="CAD8688888.1"/>
    </source>
</evidence>
<feature type="coiled-coil region" evidence="1">
    <location>
        <begin position="1294"/>
        <end position="1342"/>
    </location>
</feature>
<feature type="compositionally biased region" description="Polar residues" evidence="2">
    <location>
        <begin position="191"/>
        <end position="202"/>
    </location>
</feature>
<dbReference type="PANTHER" id="PTHR38394:SF1">
    <property type="entry name" value="NEUROFILAMENT LIGHT PROTEIN"/>
    <property type="match status" value="1"/>
</dbReference>
<feature type="region of interest" description="Disordered" evidence="2">
    <location>
        <begin position="661"/>
        <end position="692"/>
    </location>
</feature>
<dbReference type="PANTHER" id="PTHR38394">
    <property type="entry name" value="NEUROFILAMENT LIGHT PROTEIN"/>
    <property type="match status" value="1"/>
</dbReference>
<evidence type="ECO:0000256" key="2">
    <source>
        <dbReference type="SAM" id="MobiDB-lite"/>
    </source>
</evidence>
<protein>
    <submittedName>
        <fullName evidence="3">Uncharacterized protein</fullName>
    </submittedName>
</protein>
<feature type="compositionally biased region" description="Low complexity" evidence="2">
    <location>
        <begin position="750"/>
        <end position="769"/>
    </location>
</feature>
<feature type="region of interest" description="Disordered" evidence="2">
    <location>
        <begin position="280"/>
        <end position="351"/>
    </location>
</feature>
<gene>
    <name evidence="3" type="ORF">CLEI1391_LOCUS14214</name>
</gene>
<feature type="region of interest" description="Disordered" evidence="2">
    <location>
        <begin position="417"/>
        <end position="446"/>
    </location>
</feature>
<feature type="compositionally biased region" description="Pro residues" evidence="2">
    <location>
        <begin position="225"/>
        <end position="237"/>
    </location>
</feature>